<dbReference type="InterPro" id="IPR002315">
    <property type="entry name" value="tRNA-synt_gly"/>
</dbReference>
<keyword evidence="11" id="KW-0030">Aminoacyl-tRNA synthetase</keyword>
<dbReference type="SUPFAM" id="SSF52954">
    <property type="entry name" value="Class II aaRS ABD-related"/>
    <property type="match status" value="1"/>
</dbReference>
<dbReference type="InterPro" id="IPR036621">
    <property type="entry name" value="Anticodon-bd_dom_sf"/>
</dbReference>
<dbReference type="Gene3D" id="3.30.40.230">
    <property type="match status" value="1"/>
</dbReference>
<dbReference type="NCBIfam" id="NF003211">
    <property type="entry name" value="PRK04173.1"/>
    <property type="match status" value="1"/>
</dbReference>
<dbReference type="InterPro" id="IPR045864">
    <property type="entry name" value="aa-tRNA-synth_II/BPL/LPL"/>
</dbReference>
<dbReference type="InterPro" id="IPR006195">
    <property type="entry name" value="aa-tRNA-synth_II"/>
</dbReference>
<protein>
    <recommendedName>
        <fullName evidence="4">glycine--tRNA ligase</fullName>
        <ecNumber evidence="4">6.1.1.14</ecNumber>
    </recommendedName>
    <alternativeName>
        <fullName evidence="12">Diadenosine tetraphosphate synthetase</fullName>
    </alternativeName>
</protein>
<evidence type="ECO:0000256" key="11">
    <source>
        <dbReference type="ARBA" id="ARBA00023146"/>
    </source>
</evidence>
<comment type="catalytic activity">
    <reaction evidence="13">
        <text>tRNA(Gly) + glycine + ATP = glycyl-tRNA(Gly) + AMP + diphosphate</text>
        <dbReference type="Rhea" id="RHEA:16013"/>
        <dbReference type="Rhea" id="RHEA-COMP:9664"/>
        <dbReference type="Rhea" id="RHEA-COMP:9683"/>
        <dbReference type="ChEBI" id="CHEBI:30616"/>
        <dbReference type="ChEBI" id="CHEBI:33019"/>
        <dbReference type="ChEBI" id="CHEBI:57305"/>
        <dbReference type="ChEBI" id="CHEBI:78442"/>
        <dbReference type="ChEBI" id="CHEBI:78522"/>
        <dbReference type="ChEBI" id="CHEBI:456215"/>
        <dbReference type="EC" id="6.1.1.14"/>
    </reaction>
</comment>
<keyword evidence="16" id="KW-1185">Reference proteome</keyword>
<proteinExistence type="inferred from homology"/>
<dbReference type="InterPro" id="IPR033731">
    <property type="entry name" value="GlyRS-like_core"/>
</dbReference>
<evidence type="ECO:0000256" key="13">
    <source>
        <dbReference type="ARBA" id="ARBA00047937"/>
    </source>
</evidence>
<comment type="subcellular location">
    <subcellularLocation>
        <location evidence="1">Cytoplasm</location>
    </subcellularLocation>
</comment>
<name>A0ABD3BKB0_9LAMI</name>
<dbReference type="Gene3D" id="3.40.50.800">
    <property type="entry name" value="Anticodon-binding domain"/>
    <property type="match status" value="1"/>
</dbReference>
<dbReference type="GO" id="GO:0005737">
    <property type="term" value="C:cytoplasm"/>
    <property type="evidence" value="ECO:0007669"/>
    <property type="project" value="UniProtKB-SubCell"/>
</dbReference>
<comment type="caution">
    <text evidence="15">The sequence shown here is derived from an EMBL/GenBank/DDBJ whole genome shotgun (WGS) entry which is preliminary data.</text>
</comment>
<dbReference type="NCBIfam" id="TIGR00389">
    <property type="entry name" value="glyS_dimeric"/>
    <property type="match status" value="1"/>
</dbReference>
<dbReference type="PANTHER" id="PTHR10745">
    <property type="entry name" value="GLYCYL-TRNA SYNTHETASE/DNA POLYMERASE SUBUNIT GAMMA-2"/>
    <property type="match status" value="1"/>
</dbReference>
<reference evidence="16" key="1">
    <citation type="journal article" date="2024" name="IScience">
        <title>Strigolactones Initiate the Formation of Haustorium-like Structures in Castilleja.</title>
        <authorList>
            <person name="Buerger M."/>
            <person name="Peterson D."/>
            <person name="Chory J."/>
        </authorList>
    </citation>
    <scope>NUCLEOTIDE SEQUENCE [LARGE SCALE GENOMIC DNA]</scope>
</reference>
<evidence type="ECO:0000256" key="3">
    <source>
        <dbReference type="ARBA" id="ARBA00011738"/>
    </source>
</evidence>
<dbReference type="SUPFAM" id="SSF55681">
    <property type="entry name" value="Class II aaRS and biotin synthetases"/>
    <property type="match status" value="1"/>
</dbReference>
<evidence type="ECO:0000256" key="8">
    <source>
        <dbReference type="ARBA" id="ARBA00022741"/>
    </source>
</evidence>
<evidence type="ECO:0000256" key="12">
    <source>
        <dbReference type="ARBA" id="ARBA00030057"/>
    </source>
</evidence>
<dbReference type="FunFam" id="3.40.50.800:FF:000004">
    <property type="entry name" value="Glycine--tRNA ligase 2"/>
    <property type="match status" value="1"/>
</dbReference>
<evidence type="ECO:0000259" key="14">
    <source>
        <dbReference type="PROSITE" id="PS50862"/>
    </source>
</evidence>
<dbReference type="GO" id="GO:0005524">
    <property type="term" value="F:ATP binding"/>
    <property type="evidence" value="ECO:0007669"/>
    <property type="project" value="UniProtKB-KW"/>
</dbReference>
<sequence>MQILNRRVFSLRPPFLRSHAAFYTAKAYATASSQQTHCSVTESQKREAFRQTVVNTLERRLFYIPSFKIYGGVTGLYDYGPPGCAVKANVLALWRQHFVLEENMLEVDCPCVTPELVLKASGHVEKFTDLMVKDEKTGTCYRADHLIKDYCRDNLEKDPNLSAEKKAELTRVLAVLDDLSVHELGVMIKNYGITAPDTKNALSDPYPFNLMFQTSIGPSGSIPGYLRPETAQGIFVNFKDLYYYNGNKLPFAAAQIGQAFRNEISPRQGLLRVREFTLAEIEHFVDPDDKSHPKFSEVSELEPFMFSREDQVFGRPANKISIGELISKGIVNNETLGYFIGRVYLFLTRLGIDESRLRFRQHLGNEMAHYAADCWDAEIESSYGWIECVGIADRSAFDLQAHTEKSGVPLVAYEKFTEPRIVEKLVITLDKRELGLAFKGDQKMVVEALEEMDENEAMIMKVTLEAMGEADLHVFALDKVVVIKKNMVSISKEKKKEHQRVFTPSVIEPSFGIGRILYCLYEHSFYTRPSKDGDEQLNVFRFPPLVAPIKCAVFPIVQNQHYNETAERISKSLTALGISYKIDTTAEFSHYAGTSIGKRYARTDELGVPLAITVDSLSSVTVRERDSKQQIRVYVDEVASVVKEMIEGVSTWTDLLGRYPNPSS</sequence>
<keyword evidence="5" id="KW-0963">Cytoplasm</keyword>
<dbReference type="Pfam" id="PF00587">
    <property type="entry name" value="tRNA-synt_2b"/>
    <property type="match status" value="1"/>
</dbReference>
<evidence type="ECO:0000256" key="6">
    <source>
        <dbReference type="ARBA" id="ARBA00022598"/>
    </source>
</evidence>
<dbReference type="InterPro" id="IPR027031">
    <property type="entry name" value="Gly-tRNA_synthase/POLG2"/>
</dbReference>
<dbReference type="FunFam" id="3.30.930.10:FF:000010">
    <property type="entry name" value="Glycyl-tRNA synthetase 1"/>
    <property type="match status" value="1"/>
</dbReference>
<keyword evidence="8" id="KW-0547">Nucleotide-binding</keyword>
<dbReference type="FunFam" id="3.30.40.230:FF:000001">
    <property type="entry name" value="Glycine--tRNA ligase"/>
    <property type="match status" value="1"/>
</dbReference>
<dbReference type="InterPro" id="IPR004154">
    <property type="entry name" value="Anticodon-bd"/>
</dbReference>
<dbReference type="GO" id="GO:0004820">
    <property type="term" value="F:glycine-tRNA ligase activity"/>
    <property type="evidence" value="ECO:0007669"/>
    <property type="project" value="UniProtKB-EC"/>
</dbReference>
<keyword evidence="10" id="KW-0648">Protein biosynthesis</keyword>
<dbReference type="PROSITE" id="PS50862">
    <property type="entry name" value="AA_TRNA_LIGASE_II"/>
    <property type="match status" value="1"/>
</dbReference>
<feature type="domain" description="Aminoacyl-transfer RNA synthetases class-II family profile" evidence="14">
    <location>
        <begin position="52"/>
        <end position="529"/>
    </location>
</feature>
<dbReference type="AlphaFoldDB" id="A0ABD3BKB0"/>
<dbReference type="Gene3D" id="3.30.720.200">
    <property type="match status" value="1"/>
</dbReference>
<keyword evidence="7" id="KW-0808">Transferase</keyword>
<dbReference type="GO" id="GO:0016740">
    <property type="term" value="F:transferase activity"/>
    <property type="evidence" value="ECO:0007669"/>
    <property type="project" value="UniProtKB-KW"/>
</dbReference>
<dbReference type="GO" id="GO:0006412">
    <property type="term" value="P:translation"/>
    <property type="evidence" value="ECO:0007669"/>
    <property type="project" value="UniProtKB-KW"/>
</dbReference>
<dbReference type="FunFam" id="3.30.720.200:FF:000001">
    <property type="entry name" value="Glycine--tRNA ligase 2"/>
    <property type="match status" value="1"/>
</dbReference>
<evidence type="ECO:0000256" key="4">
    <source>
        <dbReference type="ARBA" id="ARBA00012829"/>
    </source>
</evidence>
<evidence type="ECO:0000256" key="1">
    <source>
        <dbReference type="ARBA" id="ARBA00004496"/>
    </source>
</evidence>
<accession>A0ABD3BKB0</accession>
<dbReference type="InterPro" id="IPR002314">
    <property type="entry name" value="aa-tRNA-synt_IIb"/>
</dbReference>
<dbReference type="EMBL" id="JAVIJP010000081">
    <property type="protein sequence ID" value="KAL3617658.1"/>
    <property type="molecule type" value="Genomic_DNA"/>
</dbReference>
<organism evidence="15 16">
    <name type="scientific">Castilleja foliolosa</name>
    <dbReference type="NCBI Taxonomy" id="1961234"/>
    <lineage>
        <taxon>Eukaryota</taxon>
        <taxon>Viridiplantae</taxon>
        <taxon>Streptophyta</taxon>
        <taxon>Embryophyta</taxon>
        <taxon>Tracheophyta</taxon>
        <taxon>Spermatophyta</taxon>
        <taxon>Magnoliopsida</taxon>
        <taxon>eudicotyledons</taxon>
        <taxon>Gunneridae</taxon>
        <taxon>Pentapetalae</taxon>
        <taxon>asterids</taxon>
        <taxon>lamiids</taxon>
        <taxon>Lamiales</taxon>
        <taxon>Orobanchaceae</taxon>
        <taxon>Pedicularideae</taxon>
        <taxon>Castillejinae</taxon>
        <taxon>Castilleja</taxon>
    </lineage>
</organism>
<evidence type="ECO:0000256" key="7">
    <source>
        <dbReference type="ARBA" id="ARBA00022679"/>
    </source>
</evidence>
<dbReference type="PRINTS" id="PR01043">
    <property type="entry name" value="TRNASYNTHGLY"/>
</dbReference>
<keyword evidence="9" id="KW-0067">ATP-binding</keyword>
<dbReference type="CDD" id="cd00774">
    <property type="entry name" value="GlyRS-like_core"/>
    <property type="match status" value="1"/>
</dbReference>
<dbReference type="EC" id="6.1.1.14" evidence="4"/>
<evidence type="ECO:0000256" key="2">
    <source>
        <dbReference type="ARBA" id="ARBA00008226"/>
    </source>
</evidence>
<gene>
    <name evidence="15" type="ORF">CASFOL_037979</name>
</gene>
<dbReference type="Pfam" id="PF03129">
    <property type="entry name" value="HGTP_anticodon"/>
    <property type="match status" value="1"/>
</dbReference>
<evidence type="ECO:0000256" key="9">
    <source>
        <dbReference type="ARBA" id="ARBA00022840"/>
    </source>
</evidence>
<dbReference type="PANTHER" id="PTHR10745:SF0">
    <property type="entry name" value="GLYCINE--TRNA LIGASE"/>
    <property type="match status" value="1"/>
</dbReference>
<evidence type="ECO:0000256" key="10">
    <source>
        <dbReference type="ARBA" id="ARBA00022917"/>
    </source>
</evidence>
<evidence type="ECO:0000313" key="15">
    <source>
        <dbReference type="EMBL" id="KAL3617658.1"/>
    </source>
</evidence>
<comment type="subunit">
    <text evidence="3">Homodimer.</text>
</comment>
<evidence type="ECO:0000256" key="5">
    <source>
        <dbReference type="ARBA" id="ARBA00022490"/>
    </source>
</evidence>
<dbReference type="Proteomes" id="UP001632038">
    <property type="component" value="Unassembled WGS sequence"/>
</dbReference>
<dbReference type="Gene3D" id="3.30.930.10">
    <property type="entry name" value="Bira Bifunctional Protein, Domain 2"/>
    <property type="match status" value="1"/>
</dbReference>
<comment type="similarity">
    <text evidence="2">Belongs to the class-II aminoacyl-tRNA synthetase family.</text>
</comment>
<evidence type="ECO:0000313" key="16">
    <source>
        <dbReference type="Proteomes" id="UP001632038"/>
    </source>
</evidence>
<keyword evidence="6" id="KW-0436">Ligase</keyword>